<sequence length="141" mass="15582">MPNLLQKNLPQQIDLNRPSIRFSAESQREDLVMLASDCYYAAAAINLSSMEDPLAEIEHDVQPGSRSGQWWRVPLEKLQVTRLTAAHTIEQAPGQSPAQAAMGVGMSLLPLVRFSWASMAGYVSYGVPHVSRQIVWMVDGC</sequence>
<organism evidence="1 2">
    <name type="scientific">Oryza sativa subsp. japonica</name>
    <name type="common">Rice</name>
    <dbReference type="NCBI Taxonomy" id="39947"/>
    <lineage>
        <taxon>Eukaryota</taxon>
        <taxon>Viridiplantae</taxon>
        <taxon>Streptophyta</taxon>
        <taxon>Embryophyta</taxon>
        <taxon>Tracheophyta</taxon>
        <taxon>Spermatophyta</taxon>
        <taxon>Magnoliopsida</taxon>
        <taxon>Liliopsida</taxon>
        <taxon>Poales</taxon>
        <taxon>Poaceae</taxon>
        <taxon>BOP clade</taxon>
        <taxon>Oryzoideae</taxon>
        <taxon>Oryzeae</taxon>
        <taxon>Oryzinae</taxon>
        <taxon>Oryza</taxon>
        <taxon>Oryza sativa</taxon>
    </lineage>
</organism>
<evidence type="ECO:0000313" key="2">
    <source>
        <dbReference type="Proteomes" id="UP000000763"/>
    </source>
</evidence>
<evidence type="ECO:0000313" key="1">
    <source>
        <dbReference type="EMBL" id="BAC98675.1"/>
    </source>
</evidence>
<gene>
    <name evidence="1" type="primary">OSJNBa0086F04.16</name>
</gene>
<accession>A0A0P0XFQ7</accession>
<protein>
    <submittedName>
        <fullName evidence="1">Uncharacterized protein</fullName>
    </submittedName>
</protein>
<name>A0A0P0XFQ7_ORYSJ</name>
<reference evidence="2" key="1">
    <citation type="journal article" date="2005" name="Nature">
        <title>The map-based sequence of the rice genome.</title>
        <authorList>
            <consortium name="International rice genome sequencing project (IRGSP)"/>
            <person name="Matsumoto T."/>
            <person name="Wu J."/>
            <person name="Kanamori H."/>
            <person name="Katayose Y."/>
            <person name="Fujisawa M."/>
            <person name="Namiki N."/>
            <person name="Mizuno H."/>
            <person name="Yamamoto K."/>
            <person name="Antonio B.A."/>
            <person name="Baba T."/>
            <person name="Sakata K."/>
            <person name="Nagamura Y."/>
            <person name="Aoki H."/>
            <person name="Arikawa K."/>
            <person name="Arita K."/>
            <person name="Bito T."/>
            <person name="Chiden Y."/>
            <person name="Fujitsuka N."/>
            <person name="Fukunaka R."/>
            <person name="Hamada M."/>
            <person name="Harada C."/>
            <person name="Hayashi A."/>
            <person name="Hijishita S."/>
            <person name="Honda M."/>
            <person name="Hosokawa S."/>
            <person name="Ichikawa Y."/>
            <person name="Idonuma A."/>
            <person name="Iijima M."/>
            <person name="Ikeda M."/>
            <person name="Ikeno M."/>
            <person name="Ito K."/>
            <person name="Ito S."/>
            <person name="Ito T."/>
            <person name="Ito Y."/>
            <person name="Ito Y."/>
            <person name="Iwabuchi A."/>
            <person name="Kamiya K."/>
            <person name="Karasawa W."/>
            <person name="Kurita K."/>
            <person name="Katagiri S."/>
            <person name="Kikuta A."/>
            <person name="Kobayashi H."/>
            <person name="Kobayashi N."/>
            <person name="Machita K."/>
            <person name="Maehara T."/>
            <person name="Masukawa M."/>
            <person name="Mizubayashi T."/>
            <person name="Mukai Y."/>
            <person name="Nagasaki H."/>
            <person name="Nagata Y."/>
            <person name="Naito S."/>
            <person name="Nakashima M."/>
            <person name="Nakama Y."/>
            <person name="Nakamichi Y."/>
            <person name="Nakamura M."/>
            <person name="Meguro A."/>
            <person name="Negishi M."/>
            <person name="Ohta I."/>
            <person name="Ohta T."/>
            <person name="Okamoto M."/>
            <person name="Ono N."/>
            <person name="Saji S."/>
            <person name="Sakaguchi M."/>
            <person name="Sakai K."/>
            <person name="Shibata M."/>
            <person name="Shimokawa T."/>
            <person name="Song J."/>
            <person name="Takazaki Y."/>
            <person name="Terasawa K."/>
            <person name="Tsugane M."/>
            <person name="Tsuji K."/>
            <person name="Ueda S."/>
            <person name="Waki K."/>
            <person name="Yamagata H."/>
            <person name="Yamamoto M."/>
            <person name="Yamamoto S."/>
            <person name="Yamane H."/>
            <person name="Yoshiki S."/>
            <person name="Yoshihara R."/>
            <person name="Yukawa K."/>
            <person name="Zhong H."/>
            <person name="Yano M."/>
            <person name="Yuan Q."/>
            <person name="Ouyang S."/>
            <person name="Liu J."/>
            <person name="Jones K.M."/>
            <person name="Gansberger K."/>
            <person name="Moffat K."/>
            <person name="Hill J."/>
            <person name="Bera J."/>
            <person name="Fadrosh D."/>
            <person name="Jin S."/>
            <person name="Johri S."/>
            <person name="Kim M."/>
            <person name="Overton L."/>
            <person name="Reardon M."/>
            <person name="Tsitrin T."/>
            <person name="Vuong H."/>
            <person name="Weaver B."/>
            <person name="Ciecko A."/>
            <person name="Tallon L."/>
            <person name="Jackson J."/>
            <person name="Pai G."/>
            <person name="Aken S.V."/>
            <person name="Utterback T."/>
            <person name="Reidmuller S."/>
            <person name="Feldblyum T."/>
            <person name="Hsiao J."/>
            <person name="Zismann V."/>
            <person name="Iobst S."/>
            <person name="de Vazeille A.R."/>
            <person name="Buell C.R."/>
            <person name="Ying K."/>
            <person name="Li Y."/>
            <person name="Lu T."/>
            <person name="Huang Y."/>
            <person name="Zhao Q."/>
            <person name="Feng Q."/>
            <person name="Zhang L."/>
            <person name="Zhu J."/>
            <person name="Weng Q."/>
            <person name="Mu J."/>
            <person name="Lu Y."/>
            <person name="Fan D."/>
            <person name="Liu Y."/>
            <person name="Guan J."/>
            <person name="Zhang Y."/>
            <person name="Yu S."/>
            <person name="Liu X."/>
            <person name="Zhang Y."/>
            <person name="Hong G."/>
            <person name="Han B."/>
            <person name="Choisne N."/>
            <person name="Demange N."/>
            <person name="Orjeda G."/>
            <person name="Samain S."/>
            <person name="Cattolico L."/>
            <person name="Pelletier E."/>
            <person name="Couloux A."/>
            <person name="Segurens B."/>
            <person name="Wincker P."/>
            <person name="D'Hont A."/>
            <person name="Scarpelli C."/>
            <person name="Weissenbach J."/>
            <person name="Salanoubat M."/>
            <person name="Quetier F."/>
            <person name="Yu Y."/>
            <person name="Kim H.R."/>
            <person name="Rambo T."/>
            <person name="Currie J."/>
            <person name="Collura K."/>
            <person name="Luo M."/>
            <person name="Yang T."/>
            <person name="Ammiraju J.S.S."/>
            <person name="Engler F."/>
            <person name="Soderlund C."/>
            <person name="Wing R.A."/>
            <person name="Palmer L.E."/>
            <person name="de la Bastide M."/>
            <person name="Spiegel L."/>
            <person name="Nascimento L."/>
            <person name="Zutavern T."/>
            <person name="O'Shaughnessy A."/>
            <person name="Dike S."/>
            <person name="Dedhia N."/>
            <person name="Preston R."/>
            <person name="Balija V."/>
            <person name="McCombie W.R."/>
            <person name="Chow T."/>
            <person name="Chen H."/>
            <person name="Chung M."/>
            <person name="Chen C."/>
            <person name="Shaw J."/>
            <person name="Wu H."/>
            <person name="Hsiao K."/>
            <person name="Chao Y."/>
            <person name="Chu M."/>
            <person name="Cheng C."/>
            <person name="Hour A."/>
            <person name="Lee P."/>
            <person name="Lin S."/>
            <person name="Lin Y."/>
            <person name="Liou J."/>
            <person name="Liu S."/>
            <person name="Hsing Y."/>
            <person name="Raghuvanshi S."/>
            <person name="Mohanty A."/>
            <person name="Bharti A.K."/>
            <person name="Gaur A."/>
            <person name="Gupta V."/>
            <person name="Kumar D."/>
            <person name="Ravi V."/>
            <person name="Vij S."/>
            <person name="Kapur A."/>
            <person name="Khurana P."/>
            <person name="Khurana P."/>
            <person name="Khurana J.P."/>
            <person name="Tyagi A.K."/>
            <person name="Gaikwad K."/>
            <person name="Singh A."/>
            <person name="Dalal V."/>
            <person name="Srivastava S."/>
            <person name="Dixit A."/>
            <person name="Pal A.K."/>
            <person name="Ghazi I.A."/>
            <person name="Yadav M."/>
            <person name="Pandit A."/>
            <person name="Bhargava A."/>
            <person name="Sureshbabu K."/>
            <person name="Batra K."/>
            <person name="Sharma T.R."/>
            <person name="Mohapatra T."/>
            <person name="Singh N.K."/>
            <person name="Messing J."/>
            <person name="Nelson A.B."/>
            <person name="Fuks G."/>
            <person name="Kavchok S."/>
            <person name="Keizer G."/>
            <person name="Linton E."/>
            <person name="Llaca V."/>
            <person name="Song R."/>
            <person name="Tanyolac B."/>
            <person name="Young S."/>
            <person name="Ho-Il K."/>
            <person name="Hahn J.H."/>
            <person name="Sangsakoo G."/>
            <person name="Vanavichit A."/>
            <person name="de Mattos Luiz.A.T."/>
            <person name="Zimmer P.D."/>
            <person name="Malone G."/>
            <person name="Dellagostin O."/>
            <person name="de Oliveira A.C."/>
            <person name="Bevan M."/>
            <person name="Bancroft I."/>
            <person name="Minx P."/>
            <person name="Cordum H."/>
            <person name="Wilson R."/>
            <person name="Cheng Z."/>
            <person name="Jin W."/>
            <person name="Jiang J."/>
            <person name="Leong S.A."/>
            <person name="Iwama H."/>
            <person name="Gojobori T."/>
            <person name="Itoh T."/>
            <person name="Niimura Y."/>
            <person name="Fujii Y."/>
            <person name="Habara T."/>
            <person name="Sakai H."/>
            <person name="Sato Y."/>
            <person name="Wilson G."/>
            <person name="Kumar K."/>
            <person name="McCouch S."/>
            <person name="Juretic N."/>
            <person name="Hoen D."/>
            <person name="Wright S."/>
            <person name="Bruskiewich R."/>
            <person name="Bureau T."/>
            <person name="Miyao A."/>
            <person name="Hirochika H."/>
            <person name="Nishikawa T."/>
            <person name="Kadowaki K."/>
            <person name="Sugiura M."/>
            <person name="Burr B."/>
            <person name="Sasaki T."/>
        </authorList>
    </citation>
    <scope>NUCLEOTIDE SEQUENCE [LARGE SCALE GENOMIC DNA]</scope>
    <source>
        <strain evidence="2">cv. Nipponbare</strain>
    </source>
</reference>
<dbReference type="EMBL" id="AP005388">
    <property type="protein sequence ID" value="BAC98675.1"/>
    <property type="molecule type" value="Genomic_DNA"/>
</dbReference>
<dbReference type="Proteomes" id="UP000000763">
    <property type="component" value="Chromosome 8"/>
</dbReference>
<proteinExistence type="predicted"/>
<reference evidence="2" key="2">
    <citation type="journal article" date="2008" name="Nucleic Acids Res.">
        <title>The rice annotation project database (RAP-DB): 2008 update.</title>
        <authorList>
            <consortium name="The rice annotation project (RAP)"/>
        </authorList>
    </citation>
    <scope>GENOME REANNOTATION</scope>
    <source>
        <strain evidence="2">cv. Nipponbare</strain>
    </source>
</reference>
<dbReference type="AlphaFoldDB" id="A0A0P0XFQ7"/>